<proteinExistence type="predicted"/>
<gene>
    <name evidence="2" type="ORF">ENU31_01350</name>
</gene>
<evidence type="ECO:0000256" key="1">
    <source>
        <dbReference type="SAM" id="Phobius"/>
    </source>
</evidence>
<dbReference type="AlphaFoldDB" id="A0A7C4D312"/>
<comment type="caution">
    <text evidence="2">The sequence shown here is derived from an EMBL/GenBank/DDBJ whole genome shotgun (WGS) entry which is preliminary data.</text>
</comment>
<evidence type="ECO:0000313" key="2">
    <source>
        <dbReference type="EMBL" id="HGM07044.1"/>
    </source>
</evidence>
<keyword evidence="1" id="KW-0472">Membrane</keyword>
<keyword evidence="1" id="KW-0812">Transmembrane</keyword>
<organism evidence="2">
    <name type="scientific">Ignisphaera aggregans</name>
    <dbReference type="NCBI Taxonomy" id="334771"/>
    <lineage>
        <taxon>Archaea</taxon>
        <taxon>Thermoproteota</taxon>
        <taxon>Thermoprotei</taxon>
        <taxon>Desulfurococcales</taxon>
        <taxon>Desulfurococcaceae</taxon>
        <taxon>Ignisphaera</taxon>
    </lineage>
</organism>
<evidence type="ECO:0008006" key="3">
    <source>
        <dbReference type="Google" id="ProtNLM"/>
    </source>
</evidence>
<accession>A0A7C4D312</accession>
<sequence>MHINDIITFILISIILTSLVIPYINMYVSTGSRFQIKIMETTIYRFVDEICREIESIRGLRFTQNVEVKIITTAQAIEMWAPKEDSPEIPEHLRYKEMLYKLSLLIPFNKSIIQLERSWVGMFLAATAGTTLYINIDYFDVKKPTTRNVLAHELAHVLQFLNFRIEWPQNLDSSLAFSTLIEGDAGLVQHMYCIKTKLCEPSPPTKLYLDDLYISLNLFPYIYGENFVRYLYEKGGWDLVNKAYEKPPPSTLMVMEPELYLEYLMNNTIITIDTTISIDKDAEPIHIDVLGSYYVMLILVNSIGIEKARDIAINWRGDKAHLYKLSNNTHIEWILLWNTTWSSPIYARNFYNNLTYVISTIGKVLLNTKSEALVEIIINSTSSWYIHIYLDEYNVFIESRYIEKL</sequence>
<keyword evidence="1" id="KW-1133">Transmembrane helix</keyword>
<protein>
    <recommendedName>
        <fullName evidence="3">DUF4157 domain-containing protein</fullName>
    </recommendedName>
</protein>
<reference evidence="2" key="1">
    <citation type="journal article" date="2020" name="mSystems">
        <title>Genome- and Community-Level Interaction Insights into Carbon Utilization and Element Cycling Functions of Hydrothermarchaeota in Hydrothermal Sediment.</title>
        <authorList>
            <person name="Zhou Z."/>
            <person name="Liu Y."/>
            <person name="Xu W."/>
            <person name="Pan J."/>
            <person name="Luo Z.H."/>
            <person name="Li M."/>
        </authorList>
    </citation>
    <scope>NUCLEOTIDE SEQUENCE [LARGE SCALE GENOMIC DNA]</scope>
    <source>
        <strain evidence="2">SpSt-658</strain>
    </source>
</reference>
<dbReference type="EMBL" id="DTCA01000047">
    <property type="protein sequence ID" value="HGM07044.1"/>
    <property type="molecule type" value="Genomic_DNA"/>
</dbReference>
<name>A0A7C4D312_9CREN</name>
<feature type="transmembrane region" description="Helical" evidence="1">
    <location>
        <begin position="6"/>
        <end position="28"/>
    </location>
</feature>